<dbReference type="EMBL" id="CAJOBI010219984">
    <property type="protein sequence ID" value="CAF5038969.1"/>
    <property type="molecule type" value="Genomic_DNA"/>
</dbReference>
<evidence type="ECO:0000313" key="2">
    <source>
        <dbReference type="EMBL" id="CAF4880382.1"/>
    </source>
</evidence>
<accession>A0A8S3C293</accession>
<gene>
    <name evidence="2" type="ORF">BYL167_LOCUS51323</name>
    <name evidence="5" type="ORF">GIL414_LOCUS59608</name>
    <name evidence="3" type="ORF">SMN809_LOCUS58143</name>
    <name evidence="4" type="ORF">SMN809_LOCUS58539</name>
</gene>
<sequence length="24" mass="2442">MNIPSYSPSENVQSAGCSTSSTPP</sequence>
<dbReference type="Proteomes" id="UP000681967">
    <property type="component" value="Unassembled WGS sequence"/>
</dbReference>
<organism evidence="2 6">
    <name type="scientific">Rotaria magnacalcarata</name>
    <dbReference type="NCBI Taxonomy" id="392030"/>
    <lineage>
        <taxon>Eukaryota</taxon>
        <taxon>Metazoa</taxon>
        <taxon>Spiralia</taxon>
        <taxon>Gnathifera</taxon>
        <taxon>Rotifera</taxon>
        <taxon>Eurotatoria</taxon>
        <taxon>Bdelloidea</taxon>
        <taxon>Philodinida</taxon>
        <taxon>Philodinidae</taxon>
        <taxon>Rotaria</taxon>
    </lineage>
</organism>
<comment type="caution">
    <text evidence="2">The sequence shown here is derived from an EMBL/GenBank/DDBJ whole genome shotgun (WGS) entry which is preliminary data.</text>
</comment>
<evidence type="ECO:0000313" key="6">
    <source>
        <dbReference type="Proteomes" id="UP000681967"/>
    </source>
</evidence>
<dbReference type="Proteomes" id="UP000681720">
    <property type="component" value="Unassembled WGS sequence"/>
</dbReference>
<dbReference type="EMBL" id="CAJOBI010216725">
    <property type="protein sequence ID" value="CAF5031499.1"/>
    <property type="molecule type" value="Genomic_DNA"/>
</dbReference>
<feature type="non-terminal residue" evidence="2">
    <location>
        <position position="24"/>
    </location>
</feature>
<evidence type="ECO:0000313" key="5">
    <source>
        <dbReference type="EMBL" id="CAF5044472.1"/>
    </source>
</evidence>
<dbReference type="AlphaFoldDB" id="A0A8S3C293"/>
<evidence type="ECO:0000313" key="3">
    <source>
        <dbReference type="EMBL" id="CAF5031499.1"/>
    </source>
</evidence>
<name>A0A8S3C293_9BILA</name>
<protein>
    <submittedName>
        <fullName evidence="2">Uncharacterized protein</fullName>
    </submittedName>
</protein>
<proteinExistence type="predicted"/>
<feature type="region of interest" description="Disordered" evidence="1">
    <location>
        <begin position="1"/>
        <end position="24"/>
    </location>
</feature>
<dbReference type="Proteomes" id="UP000676336">
    <property type="component" value="Unassembled WGS sequence"/>
</dbReference>
<evidence type="ECO:0000313" key="4">
    <source>
        <dbReference type="EMBL" id="CAF5038969.1"/>
    </source>
</evidence>
<dbReference type="EMBL" id="CAJOBJ010226214">
    <property type="protein sequence ID" value="CAF5044472.1"/>
    <property type="molecule type" value="Genomic_DNA"/>
</dbReference>
<reference evidence="2" key="1">
    <citation type="submission" date="2021-02" db="EMBL/GenBank/DDBJ databases">
        <authorList>
            <person name="Nowell W R."/>
        </authorList>
    </citation>
    <scope>NUCLEOTIDE SEQUENCE</scope>
</reference>
<dbReference type="EMBL" id="CAJOBH010161566">
    <property type="protein sequence ID" value="CAF4880382.1"/>
    <property type="molecule type" value="Genomic_DNA"/>
</dbReference>
<evidence type="ECO:0000256" key="1">
    <source>
        <dbReference type="SAM" id="MobiDB-lite"/>
    </source>
</evidence>